<organism evidence="2 3">
    <name type="scientific">Teratosphaeria nubilosa</name>
    <dbReference type="NCBI Taxonomy" id="161662"/>
    <lineage>
        <taxon>Eukaryota</taxon>
        <taxon>Fungi</taxon>
        <taxon>Dikarya</taxon>
        <taxon>Ascomycota</taxon>
        <taxon>Pezizomycotina</taxon>
        <taxon>Dothideomycetes</taxon>
        <taxon>Dothideomycetidae</taxon>
        <taxon>Mycosphaerellales</taxon>
        <taxon>Teratosphaeriaceae</taxon>
        <taxon>Teratosphaeria</taxon>
    </lineage>
</organism>
<proteinExistence type="predicted"/>
<dbReference type="EMBL" id="ML995813">
    <property type="protein sequence ID" value="KAF2772907.1"/>
    <property type="molecule type" value="Genomic_DNA"/>
</dbReference>
<feature type="compositionally biased region" description="Polar residues" evidence="1">
    <location>
        <begin position="132"/>
        <end position="143"/>
    </location>
</feature>
<dbReference type="Proteomes" id="UP000799436">
    <property type="component" value="Unassembled WGS sequence"/>
</dbReference>
<evidence type="ECO:0000313" key="2">
    <source>
        <dbReference type="EMBL" id="KAF2772907.1"/>
    </source>
</evidence>
<protein>
    <submittedName>
        <fullName evidence="2">Uncharacterized protein</fullName>
    </submittedName>
</protein>
<reference evidence="2" key="1">
    <citation type="journal article" date="2020" name="Stud. Mycol.">
        <title>101 Dothideomycetes genomes: a test case for predicting lifestyles and emergence of pathogens.</title>
        <authorList>
            <person name="Haridas S."/>
            <person name="Albert R."/>
            <person name="Binder M."/>
            <person name="Bloem J."/>
            <person name="Labutti K."/>
            <person name="Salamov A."/>
            <person name="Andreopoulos B."/>
            <person name="Baker S."/>
            <person name="Barry K."/>
            <person name="Bills G."/>
            <person name="Bluhm B."/>
            <person name="Cannon C."/>
            <person name="Castanera R."/>
            <person name="Culley D."/>
            <person name="Daum C."/>
            <person name="Ezra D."/>
            <person name="Gonzalez J."/>
            <person name="Henrissat B."/>
            <person name="Kuo A."/>
            <person name="Liang C."/>
            <person name="Lipzen A."/>
            <person name="Lutzoni F."/>
            <person name="Magnuson J."/>
            <person name="Mondo S."/>
            <person name="Nolan M."/>
            <person name="Ohm R."/>
            <person name="Pangilinan J."/>
            <person name="Park H.-J."/>
            <person name="Ramirez L."/>
            <person name="Alfaro M."/>
            <person name="Sun H."/>
            <person name="Tritt A."/>
            <person name="Yoshinaga Y."/>
            <person name="Zwiers L.-H."/>
            <person name="Turgeon B."/>
            <person name="Goodwin S."/>
            <person name="Spatafora J."/>
            <person name="Crous P."/>
            <person name="Grigoriev I."/>
        </authorList>
    </citation>
    <scope>NUCLEOTIDE SEQUENCE</scope>
    <source>
        <strain evidence="2">CBS 116005</strain>
    </source>
</reference>
<dbReference type="AlphaFoldDB" id="A0A6G1LJ32"/>
<feature type="region of interest" description="Disordered" evidence="1">
    <location>
        <begin position="132"/>
        <end position="151"/>
    </location>
</feature>
<accession>A0A6G1LJ32</accession>
<name>A0A6G1LJ32_9PEZI</name>
<evidence type="ECO:0000313" key="3">
    <source>
        <dbReference type="Proteomes" id="UP000799436"/>
    </source>
</evidence>
<evidence type="ECO:0000256" key="1">
    <source>
        <dbReference type="SAM" id="MobiDB-lite"/>
    </source>
</evidence>
<sequence length="177" mass="19642">MQLLIKLPCKVVPHATSIAPTFLLWNFTIHLSSRDTALARMHEHAASDGVQLRRALRIMIMLCGPFTIEHDLHLAYSQQEEPSIADDCVEPSSRSFKSNMSFVLHTKHRHSGTTSMPPGVYYLSNGSISSSTGAGDQNTSVIARSSSPDPRLRLSRLQTKNENLLIPHCSPVLRQAR</sequence>
<gene>
    <name evidence="2" type="ORF">EJ03DRAFT_173236</name>
</gene>
<keyword evidence="3" id="KW-1185">Reference proteome</keyword>